<reference evidence="2 3" key="1">
    <citation type="submission" date="2023-07" db="EMBL/GenBank/DDBJ databases">
        <title>Sorghum-associated microbial communities from plants grown in Nebraska, USA.</title>
        <authorList>
            <person name="Schachtman D."/>
        </authorList>
    </citation>
    <scope>NUCLEOTIDE SEQUENCE [LARGE SCALE GENOMIC DNA]</scope>
    <source>
        <strain evidence="2 3">CC258</strain>
    </source>
</reference>
<dbReference type="PANTHER" id="PTHR43283:SF7">
    <property type="entry name" value="BETA-LACTAMASE-RELATED DOMAIN-CONTAINING PROTEIN"/>
    <property type="match status" value="1"/>
</dbReference>
<dbReference type="RefSeq" id="WP_310223714.1">
    <property type="nucleotide sequence ID" value="NZ_JAVDSB010000001.1"/>
</dbReference>
<sequence>MNFQKITETLEPVNLVSCLISQQGQLLFEQYREPQLADALDKINSCTKSILSALCCIALDQGLLPDPSTPVSFFFPQLANDPQSQKADITLLHLLTMTSGINWTEFGGQNSFPSMTRTPHWVNFVLDQPLADVPGTRMTYNSGGSQLLAAILREVTGMSVARYAENHLFGPLGIESYTWEQDPQGIHTGGFGMSMRPLDMLKFGQLYAQQGRWGNQQIISQALIHRSTQPAIHAESPRRGSYGWHWWTDTYPDQTGTGLNTPSFDYFNAYGFGGQAIYIVPSLEAVIVLTNDQRVKKKIPLHVFRTAIAPYLLT</sequence>
<dbReference type="SUPFAM" id="SSF56601">
    <property type="entry name" value="beta-lactamase/transpeptidase-like"/>
    <property type="match status" value="1"/>
</dbReference>
<evidence type="ECO:0000313" key="2">
    <source>
        <dbReference type="EMBL" id="MDR6549598.1"/>
    </source>
</evidence>
<dbReference type="EMBL" id="JAVDSB010000001">
    <property type="protein sequence ID" value="MDR6549598.1"/>
    <property type="molecule type" value="Genomic_DNA"/>
</dbReference>
<evidence type="ECO:0000259" key="1">
    <source>
        <dbReference type="Pfam" id="PF00144"/>
    </source>
</evidence>
<dbReference type="InterPro" id="IPR012338">
    <property type="entry name" value="Beta-lactam/transpept-like"/>
</dbReference>
<protein>
    <submittedName>
        <fullName evidence="2">CubicO group peptidase (Beta-lactamase class C family)</fullName>
    </submittedName>
</protein>
<gene>
    <name evidence="2" type="ORF">J2736_000781</name>
</gene>
<dbReference type="Pfam" id="PF00144">
    <property type="entry name" value="Beta-lactamase"/>
    <property type="match status" value="1"/>
</dbReference>
<proteinExistence type="predicted"/>
<dbReference type="Gene3D" id="3.40.710.10">
    <property type="entry name" value="DD-peptidase/beta-lactamase superfamily"/>
    <property type="match status" value="1"/>
</dbReference>
<name>A0ABU1NQ99_9BACL</name>
<evidence type="ECO:0000313" key="3">
    <source>
        <dbReference type="Proteomes" id="UP001267290"/>
    </source>
</evidence>
<comment type="caution">
    <text evidence="2">The sequence shown here is derived from an EMBL/GenBank/DDBJ whole genome shotgun (WGS) entry which is preliminary data.</text>
</comment>
<dbReference type="InterPro" id="IPR050789">
    <property type="entry name" value="Diverse_Enzym_Activities"/>
</dbReference>
<keyword evidence="3" id="KW-1185">Reference proteome</keyword>
<dbReference type="InterPro" id="IPR001466">
    <property type="entry name" value="Beta-lactam-related"/>
</dbReference>
<organism evidence="2 3">
    <name type="scientific">Paenibacillus qinlingensis</name>
    <dbReference type="NCBI Taxonomy" id="1837343"/>
    <lineage>
        <taxon>Bacteria</taxon>
        <taxon>Bacillati</taxon>
        <taxon>Bacillota</taxon>
        <taxon>Bacilli</taxon>
        <taxon>Bacillales</taxon>
        <taxon>Paenibacillaceae</taxon>
        <taxon>Paenibacillus</taxon>
    </lineage>
</organism>
<accession>A0ABU1NQ99</accession>
<dbReference type="Proteomes" id="UP001267290">
    <property type="component" value="Unassembled WGS sequence"/>
</dbReference>
<dbReference type="PANTHER" id="PTHR43283">
    <property type="entry name" value="BETA-LACTAMASE-RELATED"/>
    <property type="match status" value="1"/>
</dbReference>
<feature type="domain" description="Beta-lactamase-related" evidence="1">
    <location>
        <begin position="19"/>
        <end position="292"/>
    </location>
</feature>